<dbReference type="PANTHER" id="PTHR30237:SF2">
    <property type="entry name" value="MUREIN TETRAPEPTIDE CARBOXYPEPTIDASE"/>
    <property type="match status" value="1"/>
</dbReference>
<feature type="active site" description="Charge relay system" evidence="6">
    <location>
        <position position="192"/>
    </location>
</feature>
<sequence>MLVSPSGPTVPERVARGVELLSSWGLEVRVGRHVFDRAGYLAGHDEDRLRDLNAALEDPETRAVVCTRGGYGAQRIVDRIRLGAPKHLVGFSDITALQLAVWRRAGWPSVHGPGAAWFDDRLPAASAASLREALFSSGPLRSYTTENEETSAVTVPGPAVRGVLLGGNLSMLASTVGTPDMPDLSGKILLIEDVGEAPYRVDRMLTHLRRAGTLDGVAGVAVGQFTECGGVGPTTVVDVLREHLGALGVPVLGGLRIGHGVGQETVVLGAPAVLDVHVGCLTSRLTDEIGNRTAAGLSP</sequence>
<dbReference type="InterPro" id="IPR029062">
    <property type="entry name" value="Class_I_gatase-like"/>
</dbReference>
<feature type="active site" description="Nucleophile" evidence="6">
    <location>
        <position position="92"/>
    </location>
</feature>
<dbReference type="SUPFAM" id="SSF141986">
    <property type="entry name" value="LD-carboxypeptidase A C-terminal domain-like"/>
    <property type="match status" value="1"/>
</dbReference>
<dbReference type="EMBL" id="BONQ01000146">
    <property type="protein sequence ID" value="GIG51012.1"/>
    <property type="molecule type" value="Genomic_DNA"/>
</dbReference>
<dbReference type="SUPFAM" id="SSF52317">
    <property type="entry name" value="Class I glutamine amidotransferase-like"/>
    <property type="match status" value="1"/>
</dbReference>
<dbReference type="InterPro" id="IPR027478">
    <property type="entry name" value="LdcA_N"/>
</dbReference>
<dbReference type="InterPro" id="IPR040921">
    <property type="entry name" value="Peptidase_S66C"/>
</dbReference>
<keyword evidence="4" id="KW-0378">Hydrolase</keyword>
<dbReference type="Pfam" id="PF17676">
    <property type="entry name" value="Peptidase_S66C"/>
    <property type="match status" value="1"/>
</dbReference>
<evidence type="ECO:0000259" key="7">
    <source>
        <dbReference type="Pfam" id="PF02016"/>
    </source>
</evidence>
<evidence type="ECO:0000256" key="6">
    <source>
        <dbReference type="PIRSR" id="PIRSR028757-1"/>
    </source>
</evidence>
<dbReference type="Gene3D" id="3.40.50.10740">
    <property type="entry name" value="Class I glutamine amidotransferase-like"/>
    <property type="match status" value="1"/>
</dbReference>
<dbReference type="AlphaFoldDB" id="A0A919UD29"/>
<evidence type="ECO:0000256" key="3">
    <source>
        <dbReference type="ARBA" id="ARBA00022670"/>
    </source>
</evidence>
<comment type="similarity">
    <text evidence="1">Belongs to the peptidase S66 family.</text>
</comment>
<evidence type="ECO:0000259" key="8">
    <source>
        <dbReference type="Pfam" id="PF17676"/>
    </source>
</evidence>
<dbReference type="PIRSF" id="PIRSF028757">
    <property type="entry name" value="LD-carboxypeptidase"/>
    <property type="match status" value="1"/>
</dbReference>
<evidence type="ECO:0000313" key="10">
    <source>
        <dbReference type="Proteomes" id="UP000660611"/>
    </source>
</evidence>
<dbReference type="InterPro" id="IPR003507">
    <property type="entry name" value="S66_fam"/>
</dbReference>
<reference evidence="9" key="1">
    <citation type="submission" date="2021-01" db="EMBL/GenBank/DDBJ databases">
        <title>Whole genome shotgun sequence of Dactylosporangium siamense NBRC 106093.</title>
        <authorList>
            <person name="Komaki H."/>
            <person name="Tamura T."/>
        </authorList>
    </citation>
    <scope>NUCLEOTIDE SEQUENCE</scope>
    <source>
        <strain evidence="9">NBRC 106093</strain>
    </source>
</reference>
<dbReference type="GO" id="GO:0008236">
    <property type="term" value="F:serine-type peptidase activity"/>
    <property type="evidence" value="ECO:0007669"/>
    <property type="project" value="UniProtKB-KW"/>
</dbReference>
<keyword evidence="3" id="KW-0645">Protease</keyword>
<organism evidence="9 10">
    <name type="scientific">Dactylosporangium siamense</name>
    <dbReference type="NCBI Taxonomy" id="685454"/>
    <lineage>
        <taxon>Bacteria</taxon>
        <taxon>Bacillati</taxon>
        <taxon>Actinomycetota</taxon>
        <taxon>Actinomycetes</taxon>
        <taxon>Micromonosporales</taxon>
        <taxon>Micromonosporaceae</taxon>
        <taxon>Dactylosporangium</taxon>
    </lineage>
</organism>
<dbReference type="CDD" id="cd07025">
    <property type="entry name" value="Peptidase_S66"/>
    <property type="match status" value="1"/>
</dbReference>
<feature type="domain" description="LD-carboxypeptidase C-terminal" evidence="8">
    <location>
        <begin position="161"/>
        <end position="273"/>
    </location>
</feature>
<dbReference type="InterPro" id="IPR040449">
    <property type="entry name" value="Peptidase_S66_N"/>
</dbReference>
<name>A0A919UD29_9ACTN</name>
<dbReference type="GO" id="GO:0006508">
    <property type="term" value="P:proteolysis"/>
    <property type="evidence" value="ECO:0007669"/>
    <property type="project" value="UniProtKB-KW"/>
</dbReference>
<dbReference type="InterPro" id="IPR027461">
    <property type="entry name" value="Carboxypeptidase_A_C_sf"/>
</dbReference>
<evidence type="ECO:0000256" key="4">
    <source>
        <dbReference type="ARBA" id="ARBA00022801"/>
    </source>
</evidence>
<keyword evidence="2 9" id="KW-0121">Carboxypeptidase</keyword>
<dbReference type="Pfam" id="PF02016">
    <property type="entry name" value="Peptidase_S66"/>
    <property type="match status" value="1"/>
</dbReference>
<feature type="domain" description="LD-carboxypeptidase N-terminal" evidence="7">
    <location>
        <begin position="2"/>
        <end position="112"/>
    </location>
</feature>
<dbReference type="Proteomes" id="UP000660611">
    <property type="component" value="Unassembled WGS sequence"/>
</dbReference>
<evidence type="ECO:0000256" key="5">
    <source>
        <dbReference type="ARBA" id="ARBA00022825"/>
    </source>
</evidence>
<feature type="active site" description="Charge relay system" evidence="6">
    <location>
        <position position="259"/>
    </location>
</feature>
<keyword evidence="5" id="KW-0720">Serine protease</keyword>
<keyword evidence="10" id="KW-1185">Reference proteome</keyword>
<evidence type="ECO:0000256" key="1">
    <source>
        <dbReference type="ARBA" id="ARBA00010233"/>
    </source>
</evidence>
<accession>A0A919UD29</accession>
<proteinExistence type="inferred from homology"/>
<dbReference type="PANTHER" id="PTHR30237">
    <property type="entry name" value="MURAMOYLTETRAPEPTIDE CARBOXYPEPTIDASE"/>
    <property type="match status" value="1"/>
</dbReference>
<protein>
    <submittedName>
        <fullName evidence="9">Muramoyltetrapeptide carboxypeptidase</fullName>
    </submittedName>
</protein>
<comment type="caution">
    <text evidence="9">The sequence shown here is derived from an EMBL/GenBank/DDBJ whole genome shotgun (WGS) entry which is preliminary data.</text>
</comment>
<dbReference type="Gene3D" id="3.50.30.60">
    <property type="entry name" value="LD-carboxypeptidase A C-terminal domain-like"/>
    <property type="match status" value="1"/>
</dbReference>
<dbReference type="GO" id="GO:0004180">
    <property type="term" value="F:carboxypeptidase activity"/>
    <property type="evidence" value="ECO:0007669"/>
    <property type="project" value="UniProtKB-KW"/>
</dbReference>
<gene>
    <name evidence="9" type="ORF">Dsi01nite_090530</name>
</gene>
<evidence type="ECO:0000256" key="2">
    <source>
        <dbReference type="ARBA" id="ARBA00022645"/>
    </source>
</evidence>
<dbReference type="RefSeq" id="WP_203852649.1">
    <property type="nucleotide sequence ID" value="NZ_BAAAVW010000012.1"/>
</dbReference>
<evidence type="ECO:0000313" key="9">
    <source>
        <dbReference type="EMBL" id="GIG51012.1"/>
    </source>
</evidence>